<sequence length="63" mass="7248">MTILSNDEFLSQLGRMYMDARLGGPKSVYVTMKPCEYSRRLHSYVEITTQRFKEDGAASPRSQ</sequence>
<keyword evidence="6" id="KW-0733">Signal recognition particle</keyword>
<protein>
    <recommendedName>
        <fullName evidence="3">Signal recognition particle 14 kDa protein</fullName>
    </recommendedName>
</protein>
<comment type="similarity">
    <text evidence="2">Belongs to the SRP14 family.</text>
</comment>
<comment type="subcellular location">
    <subcellularLocation>
        <location evidence="1">Cytoplasm</location>
    </subcellularLocation>
</comment>
<dbReference type="EMBL" id="JAHQIW010004486">
    <property type="protein sequence ID" value="KAJ1362590.1"/>
    <property type="molecule type" value="Genomic_DNA"/>
</dbReference>
<dbReference type="GO" id="GO:0006614">
    <property type="term" value="P:SRP-dependent cotranslational protein targeting to membrane"/>
    <property type="evidence" value="ECO:0007669"/>
    <property type="project" value="InterPro"/>
</dbReference>
<comment type="caution">
    <text evidence="8">The sequence shown here is derived from an EMBL/GenBank/DDBJ whole genome shotgun (WGS) entry which is preliminary data.</text>
</comment>
<evidence type="ECO:0000256" key="4">
    <source>
        <dbReference type="ARBA" id="ARBA00022490"/>
    </source>
</evidence>
<evidence type="ECO:0000256" key="5">
    <source>
        <dbReference type="ARBA" id="ARBA00022884"/>
    </source>
</evidence>
<proteinExistence type="inferred from homology"/>
<evidence type="ECO:0000313" key="8">
    <source>
        <dbReference type="EMBL" id="KAJ1362590.1"/>
    </source>
</evidence>
<evidence type="ECO:0000256" key="7">
    <source>
        <dbReference type="ARBA" id="ARBA00023274"/>
    </source>
</evidence>
<evidence type="ECO:0000256" key="1">
    <source>
        <dbReference type="ARBA" id="ARBA00004496"/>
    </source>
</evidence>
<reference evidence="8" key="1">
    <citation type="submission" date="2021-06" db="EMBL/GenBank/DDBJ databases">
        <title>Parelaphostrongylus tenuis whole genome reference sequence.</title>
        <authorList>
            <person name="Garwood T.J."/>
            <person name="Larsen P.A."/>
            <person name="Fountain-Jones N.M."/>
            <person name="Garbe J.R."/>
            <person name="Macchietto M.G."/>
            <person name="Kania S.A."/>
            <person name="Gerhold R.W."/>
            <person name="Richards J.E."/>
            <person name="Wolf T.M."/>
        </authorList>
    </citation>
    <scope>NUCLEOTIDE SEQUENCE</scope>
    <source>
        <strain evidence="8">MNPRO001-30</strain>
        <tissue evidence="8">Meninges</tissue>
    </source>
</reference>
<dbReference type="Proteomes" id="UP001196413">
    <property type="component" value="Unassembled WGS sequence"/>
</dbReference>
<organism evidence="8 9">
    <name type="scientific">Parelaphostrongylus tenuis</name>
    <name type="common">Meningeal worm</name>
    <dbReference type="NCBI Taxonomy" id="148309"/>
    <lineage>
        <taxon>Eukaryota</taxon>
        <taxon>Metazoa</taxon>
        <taxon>Ecdysozoa</taxon>
        <taxon>Nematoda</taxon>
        <taxon>Chromadorea</taxon>
        <taxon>Rhabditida</taxon>
        <taxon>Rhabditina</taxon>
        <taxon>Rhabditomorpha</taxon>
        <taxon>Strongyloidea</taxon>
        <taxon>Metastrongylidae</taxon>
        <taxon>Parelaphostrongylus</taxon>
    </lineage>
</organism>
<dbReference type="InterPro" id="IPR009018">
    <property type="entry name" value="Signal_recog_particle_SRP9/14"/>
</dbReference>
<dbReference type="GO" id="GO:0008312">
    <property type="term" value="F:7S RNA binding"/>
    <property type="evidence" value="ECO:0007669"/>
    <property type="project" value="InterPro"/>
</dbReference>
<dbReference type="Pfam" id="PF02290">
    <property type="entry name" value="SRP14"/>
    <property type="match status" value="1"/>
</dbReference>
<gene>
    <name evidence="8" type="ORF">KIN20_022195</name>
</gene>
<dbReference type="GO" id="GO:0005786">
    <property type="term" value="C:signal recognition particle, endoplasmic reticulum targeting"/>
    <property type="evidence" value="ECO:0007669"/>
    <property type="project" value="UniProtKB-KW"/>
</dbReference>
<evidence type="ECO:0000256" key="2">
    <source>
        <dbReference type="ARBA" id="ARBA00010349"/>
    </source>
</evidence>
<keyword evidence="9" id="KW-1185">Reference proteome</keyword>
<evidence type="ECO:0000256" key="3">
    <source>
        <dbReference type="ARBA" id="ARBA00017926"/>
    </source>
</evidence>
<dbReference type="AlphaFoldDB" id="A0AAD5QUL4"/>
<evidence type="ECO:0000256" key="6">
    <source>
        <dbReference type="ARBA" id="ARBA00023135"/>
    </source>
</evidence>
<dbReference type="Gene3D" id="3.30.720.10">
    <property type="entry name" value="Signal recognition particle alu RNA binding heterodimer, srp9/1"/>
    <property type="match status" value="1"/>
</dbReference>
<evidence type="ECO:0000313" key="9">
    <source>
        <dbReference type="Proteomes" id="UP001196413"/>
    </source>
</evidence>
<dbReference type="GO" id="GO:0030942">
    <property type="term" value="F:endoplasmic reticulum signal peptide binding"/>
    <property type="evidence" value="ECO:0007669"/>
    <property type="project" value="InterPro"/>
</dbReference>
<accession>A0AAD5QUL4</accession>
<dbReference type="InterPro" id="IPR003210">
    <property type="entry name" value="Signal_recog_particle_SRP14"/>
</dbReference>
<keyword evidence="4" id="KW-0963">Cytoplasm</keyword>
<keyword evidence="5" id="KW-0694">RNA-binding</keyword>
<keyword evidence="7" id="KW-0687">Ribonucleoprotein</keyword>
<name>A0AAD5QUL4_PARTN</name>
<dbReference type="SUPFAM" id="SSF54762">
    <property type="entry name" value="Signal recognition particle alu RNA binding heterodimer, SRP9/14"/>
    <property type="match status" value="1"/>
</dbReference>